<dbReference type="AlphaFoldDB" id="A0A1B1M1G6"/>
<dbReference type="PROSITE" id="PS51192">
    <property type="entry name" value="HELICASE_ATP_BIND_1"/>
    <property type="match status" value="1"/>
</dbReference>
<name>A0A1B1M1G6_STRLN</name>
<dbReference type="InterPro" id="IPR011545">
    <property type="entry name" value="DEAD/DEAH_box_helicase_dom"/>
</dbReference>
<reference evidence="1 2" key="1">
    <citation type="submission" date="2016-07" db="EMBL/GenBank/DDBJ databases">
        <title>Enhancement of antibiotic productionsby engineered nitrateutilization in actinobacteria.</title>
        <authorList>
            <person name="Meng S.C."/>
        </authorList>
    </citation>
    <scope>NUCLEOTIDE SEQUENCE [LARGE SCALE GENOMIC DNA]</scope>
    <source>
        <strain evidence="1 2">NRRL 2936</strain>
    </source>
</reference>
<accession>A0A1B1M1G6</accession>
<dbReference type="Proteomes" id="UP000092598">
    <property type="component" value="Chromosome"/>
</dbReference>
<dbReference type="InterPro" id="IPR050474">
    <property type="entry name" value="Hel308_SKI2-like"/>
</dbReference>
<proteinExistence type="predicted"/>
<keyword evidence="2" id="KW-1185">Reference proteome</keyword>
<dbReference type="GO" id="GO:0003676">
    <property type="term" value="F:nucleic acid binding"/>
    <property type="evidence" value="ECO:0007669"/>
    <property type="project" value="InterPro"/>
</dbReference>
<dbReference type="SUPFAM" id="SSF52540">
    <property type="entry name" value="P-loop containing nucleoside triphosphate hydrolases"/>
    <property type="match status" value="1"/>
</dbReference>
<dbReference type="KEGG" id="sls:SLINC_0060"/>
<dbReference type="STRING" id="1915.SLINC_0060"/>
<dbReference type="Gene3D" id="3.40.50.300">
    <property type="entry name" value="P-loop containing nucleotide triphosphate hydrolases"/>
    <property type="match status" value="1"/>
</dbReference>
<protein>
    <submittedName>
        <fullName evidence="1">Uncharacterized protein</fullName>
    </submittedName>
</protein>
<dbReference type="PANTHER" id="PTHR47961">
    <property type="entry name" value="DNA POLYMERASE THETA, PUTATIVE (AFU_ORTHOLOGUE AFUA_1G05260)-RELATED"/>
    <property type="match status" value="1"/>
</dbReference>
<organism evidence="1 2">
    <name type="scientific">Streptomyces lincolnensis</name>
    <dbReference type="NCBI Taxonomy" id="1915"/>
    <lineage>
        <taxon>Bacteria</taxon>
        <taxon>Bacillati</taxon>
        <taxon>Actinomycetota</taxon>
        <taxon>Actinomycetes</taxon>
        <taxon>Kitasatosporales</taxon>
        <taxon>Streptomycetaceae</taxon>
        <taxon>Streptomyces</taxon>
    </lineage>
</organism>
<gene>
    <name evidence="1" type="ORF">SLINC_0060</name>
</gene>
<dbReference type="InterPro" id="IPR027417">
    <property type="entry name" value="P-loop_NTPase"/>
</dbReference>
<dbReference type="Pfam" id="PF00270">
    <property type="entry name" value="DEAD"/>
    <property type="match status" value="1"/>
</dbReference>
<dbReference type="EMBL" id="CP016438">
    <property type="protein sequence ID" value="ANS62284.1"/>
    <property type="molecule type" value="Genomic_DNA"/>
</dbReference>
<dbReference type="PATRIC" id="fig|1915.4.peg.72"/>
<evidence type="ECO:0000313" key="1">
    <source>
        <dbReference type="EMBL" id="ANS62284.1"/>
    </source>
</evidence>
<dbReference type="InterPro" id="IPR014001">
    <property type="entry name" value="Helicase_ATP-bd"/>
</dbReference>
<dbReference type="SMART" id="SM00487">
    <property type="entry name" value="DEXDc"/>
    <property type="match status" value="1"/>
</dbReference>
<dbReference type="GO" id="GO:0005524">
    <property type="term" value="F:ATP binding"/>
    <property type="evidence" value="ECO:0007669"/>
    <property type="project" value="InterPro"/>
</dbReference>
<sequence>MYGPAEAVIEAVYHLNRFLSFGWSEELDRARDHLWSVVDHRVGSGDLWARWIASHLLELLDDLAARSLYTLLPDGTPPAVARTFALSDPAVPTLWPSQRKLLHLEHGNPLDPATSRSLISVPTSAGKPLMAQLVVCSHLARSPGRVIYVSPLRSLGREMRQALRARLRLLGRRLAAEQPDFPAADRDTDIAAGLEILTPERLMHALRHDPVQTLQDVGLIVIDEAHQMAQDRRGFLLEGMLAYCQVHPAAPRMVLLSAAIGNRAALATWLAPDLAEGHVVFSDDWRGPRRLHGMLSPKYISADVVRTPRKASKNHPGTTRATVPVAMRMSLRPTATARPTELVTGPLGTRSFEEYRSFDPACSACRVPHCPECGRCACTSRVNERLCPGCFIKHPPAMFADGDRCLDCS</sequence>
<dbReference type="PANTHER" id="PTHR47961:SF6">
    <property type="entry name" value="DNA-DIRECTED DNA POLYMERASE"/>
    <property type="match status" value="1"/>
</dbReference>
<evidence type="ECO:0000313" key="2">
    <source>
        <dbReference type="Proteomes" id="UP000092598"/>
    </source>
</evidence>